<dbReference type="Pfam" id="PF01849">
    <property type="entry name" value="NAC"/>
    <property type="match status" value="1"/>
</dbReference>
<evidence type="ECO:0000259" key="3">
    <source>
        <dbReference type="PROSITE" id="PS51151"/>
    </source>
</evidence>
<dbReference type="Proteomes" id="UP000004994">
    <property type="component" value="Chromosome 3"/>
</dbReference>
<name>A0A3Q7FMF3_SOLLC</name>
<reference evidence="4" key="2">
    <citation type="submission" date="2019-01" db="UniProtKB">
        <authorList>
            <consortium name="EnsemblPlants"/>
        </authorList>
    </citation>
    <scope>IDENTIFICATION</scope>
    <source>
        <strain evidence="4">cv. Heinz 1706</strain>
    </source>
</reference>
<dbReference type="EnsemblPlants" id="Solyc03g080160.3.1">
    <property type="protein sequence ID" value="Solyc03g080160.3.1"/>
    <property type="gene ID" value="Solyc03g080160.3"/>
</dbReference>
<dbReference type="InterPro" id="IPR044034">
    <property type="entry name" value="NAC-like_UBA"/>
</dbReference>
<dbReference type="InParanoid" id="A0A3Q7FMF3"/>
<feature type="region of interest" description="Disordered" evidence="2">
    <location>
        <begin position="253"/>
        <end position="277"/>
    </location>
</feature>
<dbReference type="AlphaFoldDB" id="A0A3Q7FMF3"/>
<organism evidence="4">
    <name type="scientific">Solanum lycopersicum</name>
    <name type="common">Tomato</name>
    <name type="synonym">Lycopersicon esculentum</name>
    <dbReference type="NCBI Taxonomy" id="4081"/>
    <lineage>
        <taxon>Eukaryota</taxon>
        <taxon>Viridiplantae</taxon>
        <taxon>Streptophyta</taxon>
        <taxon>Embryophyta</taxon>
        <taxon>Tracheophyta</taxon>
        <taxon>Spermatophyta</taxon>
        <taxon>Magnoliopsida</taxon>
        <taxon>eudicotyledons</taxon>
        <taxon>Gunneridae</taxon>
        <taxon>Pentapetalae</taxon>
        <taxon>asterids</taxon>
        <taxon>lamiids</taxon>
        <taxon>Solanales</taxon>
        <taxon>Solanaceae</taxon>
        <taxon>Solanoideae</taxon>
        <taxon>Solaneae</taxon>
        <taxon>Solanum</taxon>
        <taxon>Solanum subgen. Lycopersicon</taxon>
    </lineage>
</organism>
<dbReference type="Gene3D" id="1.10.8.10">
    <property type="entry name" value="DNA helicase RuvA subunit, C-terminal domain"/>
    <property type="match status" value="1"/>
</dbReference>
<feature type="compositionally biased region" description="Acidic residues" evidence="2">
    <location>
        <begin position="263"/>
        <end position="274"/>
    </location>
</feature>
<dbReference type="GO" id="GO:0006612">
    <property type="term" value="P:protein targeting to membrane"/>
    <property type="evidence" value="ECO:0000318"/>
    <property type="project" value="GO_Central"/>
</dbReference>
<dbReference type="InterPro" id="IPR038187">
    <property type="entry name" value="NAC_A/B_dom_sf"/>
</dbReference>
<evidence type="ECO:0000256" key="1">
    <source>
        <dbReference type="ARBA" id="ARBA00004000"/>
    </source>
</evidence>
<proteinExistence type="predicted"/>
<keyword evidence="5" id="KW-1185">Reference proteome</keyword>
<accession>A0A3Q7FMF3</accession>
<dbReference type="PROSITE" id="PS51151">
    <property type="entry name" value="NAC_AB"/>
    <property type="match status" value="1"/>
</dbReference>
<dbReference type="GO" id="GO:0005854">
    <property type="term" value="C:nascent polypeptide-associated complex"/>
    <property type="evidence" value="ECO:0007669"/>
    <property type="project" value="InterPro"/>
</dbReference>
<dbReference type="CDD" id="cd14358">
    <property type="entry name" value="UBA_NAC_euk"/>
    <property type="match status" value="1"/>
</dbReference>
<dbReference type="CDD" id="cd22054">
    <property type="entry name" value="NAC_NACA"/>
    <property type="match status" value="1"/>
</dbReference>
<dbReference type="Pfam" id="PF19026">
    <property type="entry name" value="UBA_HYPK"/>
    <property type="match status" value="1"/>
</dbReference>
<comment type="function">
    <text evidence="1">May promote appropriate targeting of ribosome-nascent polypeptide complexes.</text>
</comment>
<evidence type="ECO:0000313" key="4">
    <source>
        <dbReference type="EnsemblPlants" id="Solyc03g080160.3.1"/>
    </source>
</evidence>
<protein>
    <recommendedName>
        <fullName evidence="3">NAC-A/B domain-containing protein</fullName>
    </recommendedName>
</protein>
<sequence>MVKKLERSDCVTPLVVDLSDSSTDEGTPLRPVFCLKKREQLKEFEEKEECFILDFDPYESVDISKLSVSNSRDASDLSVLAEKGEVACRDFPHPRHDCAKHPFWKTPHQDYCDMCYCYVCDVAAPCKSWIGNSAHCHAMNNEAWKALRNAPKKRICVENDAGGNSKQSRSEKKSRKAMLKLGMKPVTGVSRVTIKRTKNVLFFISKPDVFKSPNSETYVIFGEAKIEDLSSQLQTQAAQQFRMPDMGSVMAKPDVSGSNAAAEADEEEEVDETGVEPRDIDLVLTQAGVSRTKAVKALKAHNGDIVSAIMELTT</sequence>
<dbReference type="SMART" id="SM01407">
    <property type="entry name" value="NAC"/>
    <property type="match status" value="1"/>
</dbReference>
<reference evidence="4" key="1">
    <citation type="journal article" date="2012" name="Nature">
        <title>The tomato genome sequence provides insights into fleshy fruit evolution.</title>
        <authorList>
            <consortium name="Tomato Genome Consortium"/>
        </authorList>
    </citation>
    <scope>NUCLEOTIDE SEQUENCE [LARGE SCALE GENOMIC DNA]</scope>
    <source>
        <strain evidence="4">cv. Heinz 1706</strain>
    </source>
</reference>
<evidence type="ECO:0000256" key="2">
    <source>
        <dbReference type="SAM" id="MobiDB-lite"/>
    </source>
</evidence>
<feature type="domain" description="NAC-A/B" evidence="3">
    <location>
        <begin position="168"/>
        <end position="233"/>
    </location>
</feature>
<dbReference type="Gene3D" id="2.20.70.30">
    <property type="entry name" value="Nascent polypeptide-associated complex domain"/>
    <property type="match status" value="1"/>
</dbReference>
<dbReference type="GO" id="GO:0005737">
    <property type="term" value="C:cytoplasm"/>
    <property type="evidence" value="ECO:0000318"/>
    <property type="project" value="GO_Central"/>
</dbReference>
<dbReference type="FunFam" id="1.10.8.10:FF:000006">
    <property type="entry name" value="Putative nascent polypeptide-associated complex subunit alpha"/>
    <property type="match status" value="1"/>
</dbReference>
<dbReference type="STRING" id="4081.A0A3Q7FMF3"/>
<dbReference type="GO" id="GO:0051082">
    <property type="term" value="F:unfolded protein binding"/>
    <property type="evidence" value="ECO:0000318"/>
    <property type="project" value="GO_Central"/>
</dbReference>
<dbReference type="InterPro" id="IPR002715">
    <property type="entry name" value="Nas_poly-pep-assoc_cplx_dom"/>
</dbReference>
<dbReference type="Gramene" id="Solyc03g080160.3.1">
    <property type="protein sequence ID" value="Solyc03g080160.3.1"/>
    <property type="gene ID" value="Solyc03g080160.3"/>
</dbReference>
<dbReference type="PaxDb" id="4081-Solyc03g080170.2.1"/>
<evidence type="ECO:0000313" key="5">
    <source>
        <dbReference type="Proteomes" id="UP000004994"/>
    </source>
</evidence>
<dbReference type="InterPro" id="IPR016641">
    <property type="entry name" value="EGD2/NACA0like"/>
</dbReference>
<dbReference type="FunFam" id="2.20.70.30:FF:000002">
    <property type="entry name" value="Nascent polypeptide-associated complex (NAC), alpha subunit"/>
    <property type="match status" value="1"/>
</dbReference>
<dbReference type="PANTHER" id="PTHR21713">
    <property type="entry name" value="NASCENT POLYPEPTIDE ASSOCIATED COMPLEX ALPHA SUBUNIT-RELATED"/>
    <property type="match status" value="1"/>
</dbReference>